<protein>
    <submittedName>
        <fullName evidence="2">Uncharacterized protein</fullName>
    </submittedName>
</protein>
<dbReference type="PANTHER" id="PTHR12110">
    <property type="entry name" value="HYDROXYPYRUVATE ISOMERASE"/>
    <property type="match status" value="1"/>
</dbReference>
<dbReference type="GeneID" id="63791653"/>
<accession>A0A364KS98</accession>
<evidence type="ECO:0000313" key="3">
    <source>
        <dbReference type="Proteomes" id="UP000249363"/>
    </source>
</evidence>
<comment type="caution">
    <text evidence="2">The sequence shown here is derived from an EMBL/GenBank/DDBJ whole genome shotgun (WGS) entry which is preliminary data.</text>
</comment>
<name>A0A364KS98_TALAM</name>
<dbReference type="AlphaFoldDB" id="A0A364KS98"/>
<keyword evidence="3" id="KW-1185">Reference proteome</keyword>
<dbReference type="PANTHER" id="PTHR12110:SF21">
    <property type="entry name" value="XYLOSE ISOMERASE-LIKE TIM BARREL DOMAIN-CONTAINING PROTEIN"/>
    <property type="match status" value="1"/>
</dbReference>
<dbReference type="SUPFAM" id="SSF51658">
    <property type="entry name" value="Xylose isomerase-like"/>
    <property type="match status" value="1"/>
</dbReference>
<dbReference type="OrthoDB" id="5360893at2759"/>
<dbReference type="Gene3D" id="3.20.20.150">
    <property type="entry name" value="Divalent-metal-dependent TIM barrel enzymes"/>
    <property type="match status" value="1"/>
</dbReference>
<sequence>MRAFDTDPVFMCASIRTDRGITTDLKTVARDLTELGDMAAAFSKADGGRMLKIGYEAFNVLAVEFADPYNPAGHGRIYPTIEESIEVLAASMASLAATVPGDRIDFFQCGDAELMNPHNFKRPEDLKTPALLPWSRGHRLYPFEHSKSAYMPVELVTAAVLAIGYTGPISLEVFNNSLDKPGADVPTMRCIRPLGQPPKNPCERCSRNDRTYTIPQRKPQGRKPGARGRYQGIEKAYRKMQSELQKAKTSFDSARQMQELTSNATPGDDDTEILQMLLAENAVTYRRGHSRIVTKVGMRKRMYL</sequence>
<dbReference type="Proteomes" id="UP000249363">
    <property type="component" value="Unassembled WGS sequence"/>
</dbReference>
<feature type="coiled-coil region" evidence="1">
    <location>
        <begin position="230"/>
        <end position="257"/>
    </location>
</feature>
<proteinExistence type="predicted"/>
<dbReference type="InterPro" id="IPR050312">
    <property type="entry name" value="IolE/XylAMocC-like"/>
</dbReference>
<dbReference type="STRING" id="1196081.A0A364KS98"/>
<dbReference type="RefSeq" id="XP_040730941.1">
    <property type="nucleotide sequence ID" value="XM_040874582.1"/>
</dbReference>
<keyword evidence="1" id="KW-0175">Coiled coil</keyword>
<dbReference type="InterPro" id="IPR036237">
    <property type="entry name" value="Xyl_isomerase-like_sf"/>
</dbReference>
<gene>
    <name evidence="2" type="ORF">BHQ10_002436</name>
</gene>
<evidence type="ECO:0000256" key="1">
    <source>
        <dbReference type="SAM" id="Coils"/>
    </source>
</evidence>
<reference evidence="2 3" key="1">
    <citation type="journal article" date="2017" name="Biotechnol. Biofuels">
        <title>Differential beta-glucosidase expression as a function of carbon source availability in Talaromyces amestolkiae: a genomic and proteomic approach.</title>
        <authorList>
            <person name="de Eugenio L.I."/>
            <person name="Mendez-Liter J.A."/>
            <person name="Nieto-Dominguez M."/>
            <person name="Alonso L."/>
            <person name="Gil-Munoz J."/>
            <person name="Barriuso J."/>
            <person name="Prieto A."/>
            <person name="Martinez M.J."/>
        </authorList>
    </citation>
    <scope>NUCLEOTIDE SEQUENCE [LARGE SCALE GENOMIC DNA]</scope>
    <source>
        <strain evidence="2 3">CIB</strain>
    </source>
</reference>
<organism evidence="2 3">
    <name type="scientific">Talaromyces amestolkiae</name>
    <dbReference type="NCBI Taxonomy" id="1196081"/>
    <lineage>
        <taxon>Eukaryota</taxon>
        <taxon>Fungi</taxon>
        <taxon>Dikarya</taxon>
        <taxon>Ascomycota</taxon>
        <taxon>Pezizomycotina</taxon>
        <taxon>Eurotiomycetes</taxon>
        <taxon>Eurotiomycetidae</taxon>
        <taxon>Eurotiales</taxon>
        <taxon>Trichocomaceae</taxon>
        <taxon>Talaromyces</taxon>
        <taxon>Talaromyces sect. Talaromyces</taxon>
    </lineage>
</organism>
<evidence type="ECO:0000313" key="2">
    <source>
        <dbReference type="EMBL" id="RAO66424.1"/>
    </source>
</evidence>
<dbReference type="EMBL" id="MIKG01000003">
    <property type="protein sequence ID" value="RAO66424.1"/>
    <property type="molecule type" value="Genomic_DNA"/>
</dbReference>